<feature type="compositionally biased region" description="Acidic residues" evidence="1">
    <location>
        <begin position="17"/>
        <end position="37"/>
    </location>
</feature>
<reference evidence="2" key="2">
    <citation type="submission" date="2025-08" db="UniProtKB">
        <authorList>
            <consortium name="Ensembl"/>
        </authorList>
    </citation>
    <scope>IDENTIFICATION</scope>
</reference>
<dbReference type="InParanoid" id="H2YHG3"/>
<keyword evidence="3" id="KW-1185">Reference proteome</keyword>
<name>H2YHG3_CIOSA</name>
<reference evidence="2" key="3">
    <citation type="submission" date="2025-09" db="UniProtKB">
        <authorList>
            <consortium name="Ensembl"/>
        </authorList>
    </citation>
    <scope>IDENTIFICATION</scope>
</reference>
<dbReference type="AlphaFoldDB" id="H2YHG3"/>
<feature type="region of interest" description="Disordered" evidence="1">
    <location>
        <begin position="1"/>
        <end position="38"/>
    </location>
</feature>
<dbReference type="HOGENOM" id="CLU_1980849_0_0_1"/>
<sequence length="126" mass="13584">MQVSGREVFEFQPEMIGADDDEADEERYSGSEEETNNDADVRGISDAMFVPQEVDSSGTQAADNRLKSVNHDENGKLSEAIGGEVVTNGSTAVDTPVDTVVDVPVDEDLFTEDLDDLDAELEGLDV</sequence>
<accession>H2YHG3</accession>
<reference evidence="3" key="1">
    <citation type="submission" date="2003-08" db="EMBL/GenBank/DDBJ databases">
        <authorList>
            <person name="Birren B."/>
            <person name="Nusbaum C."/>
            <person name="Abebe A."/>
            <person name="Abouelleil A."/>
            <person name="Adekoya E."/>
            <person name="Ait-zahra M."/>
            <person name="Allen N."/>
            <person name="Allen T."/>
            <person name="An P."/>
            <person name="Anderson M."/>
            <person name="Anderson S."/>
            <person name="Arachchi H."/>
            <person name="Armbruster J."/>
            <person name="Bachantsang P."/>
            <person name="Baldwin J."/>
            <person name="Barry A."/>
            <person name="Bayul T."/>
            <person name="Blitshsteyn B."/>
            <person name="Bloom T."/>
            <person name="Blye J."/>
            <person name="Boguslavskiy L."/>
            <person name="Borowsky M."/>
            <person name="Boukhgalter B."/>
            <person name="Brunache A."/>
            <person name="Butler J."/>
            <person name="Calixte N."/>
            <person name="Calvo S."/>
            <person name="Camarata J."/>
            <person name="Campo K."/>
            <person name="Chang J."/>
            <person name="Cheshatsang Y."/>
            <person name="Citroen M."/>
            <person name="Collymore A."/>
            <person name="Considine T."/>
            <person name="Cook A."/>
            <person name="Cooke P."/>
            <person name="Corum B."/>
            <person name="Cuomo C."/>
            <person name="David R."/>
            <person name="Dawoe T."/>
            <person name="Degray S."/>
            <person name="Dodge S."/>
            <person name="Dooley K."/>
            <person name="Dorje P."/>
            <person name="Dorjee K."/>
            <person name="Dorris L."/>
            <person name="Duffey N."/>
            <person name="Dupes A."/>
            <person name="Elkins T."/>
            <person name="Engels R."/>
            <person name="Erickson J."/>
            <person name="Farina A."/>
            <person name="Faro S."/>
            <person name="Ferreira P."/>
            <person name="Fischer H."/>
            <person name="Fitzgerald M."/>
            <person name="Foley K."/>
            <person name="Gage D."/>
            <person name="Galagan J."/>
            <person name="Gearin G."/>
            <person name="Gnerre S."/>
            <person name="Gnirke A."/>
            <person name="Goyette A."/>
            <person name="Graham J."/>
            <person name="Grandbois E."/>
            <person name="Gyaltsen K."/>
            <person name="Hafez N."/>
            <person name="Hagopian D."/>
            <person name="Hagos B."/>
            <person name="Hall J."/>
            <person name="Hatcher B."/>
            <person name="Heller A."/>
            <person name="Higgins H."/>
            <person name="Honan T."/>
            <person name="Horn A."/>
            <person name="Houde N."/>
            <person name="Hughes L."/>
            <person name="Hulme W."/>
            <person name="Husby E."/>
            <person name="Iliev I."/>
            <person name="Jaffe D."/>
            <person name="Jones C."/>
            <person name="Kamal M."/>
            <person name="Kamat A."/>
            <person name="Kamvysselis M."/>
            <person name="Karlsson E."/>
            <person name="Kells C."/>
            <person name="Kieu A."/>
            <person name="Kisner P."/>
            <person name="Kodira C."/>
            <person name="Kulbokas E."/>
            <person name="Labutti K."/>
            <person name="Lama D."/>
            <person name="Landers T."/>
            <person name="Leger J."/>
            <person name="Levine S."/>
            <person name="Lewis D."/>
            <person name="Lewis T."/>
            <person name="Lindblad-toh K."/>
            <person name="Liu X."/>
            <person name="Lokyitsang T."/>
            <person name="Lokyitsang Y."/>
            <person name="Lucien O."/>
            <person name="Lui A."/>
            <person name="Ma L.J."/>
            <person name="Mabbitt R."/>
            <person name="Macdonald J."/>
            <person name="Maclean C."/>
            <person name="Major J."/>
            <person name="Manning J."/>
            <person name="Marabella R."/>
            <person name="Maru K."/>
            <person name="Matthews C."/>
            <person name="Mauceli E."/>
            <person name="Mccarthy M."/>
            <person name="Mcdonough S."/>
            <person name="Mcghee T."/>
            <person name="Meldrim J."/>
            <person name="Meneus L."/>
            <person name="Mesirov J."/>
            <person name="Mihalev A."/>
            <person name="Mihova T."/>
            <person name="Mikkelsen T."/>
            <person name="Mlenga V."/>
            <person name="Moru K."/>
            <person name="Mozes J."/>
            <person name="Mulrain L."/>
            <person name="Munson G."/>
            <person name="Naylor J."/>
            <person name="Newes C."/>
            <person name="Nguyen C."/>
            <person name="Nguyen N."/>
            <person name="Nguyen T."/>
            <person name="Nicol R."/>
            <person name="Nielsen C."/>
            <person name="Nizzari M."/>
            <person name="Norbu C."/>
            <person name="Norbu N."/>
            <person name="O'donnell P."/>
            <person name="Okoawo O."/>
            <person name="O'leary S."/>
            <person name="Omotosho B."/>
            <person name="O'neill K."/>
            <person name="Osman S."/>
            <person name="Parker S."/>
            <person name="Perrin D."/>
            <person name="Phunkhang P."/>
            <person name="Piqani B."/>
            <person name="Purcell S."/>
            <person name="Rachupka T."/>
            <person name="Ramasamy U."/>
            <person name="Rameau R."/>
            <person name="Ray V."/>
            <person name="Raymond C."/>
            <person name="Retta R."/>
            <person name="Richardson S."/>
            <person name="Rise C."/>
            <person name="Rodriguez J."/>
            <person name="Rogers J."/>
            <person name="Rogov P."/>
            <person name="Rutman M."/>
            <person name="Schupbach R."/>
            <person name="Seaman C."/>
            <person name="Settipalli S."/>
            <person name="Sharpe T."/>
            <person name="Sheridan J."/>
            <person name="Sherpa N."/>
            <person name="Shi J."/>
            <person name="Smirnov S."/>
            <person name="Smith C."/>
            <person name="Sougnez C."/>
            <person name="Spencer B."/>
            <person name="Stalker J."/>
            <person name="Stange-thomann N."/>
            <person name="Stavropoulos S."/>
            <person name="Stetson K."/>
            <person name="Stone C."/>
            <person name="Stone S."/>
            <person name="Stubbs M."/>
            <person name="Talamas J."/>
            <person name="Tchuinga P."/>
            <person name="Tenzing P."/>
            <person name="Tesfaye S."/>
            <person name="Theodore J."/>
            <person name="Thoulutsang Y."/>
            <person name="Topham K."/>
            <person name="Towey S."/>
            <person name="Tsamla T."/>
            <person name="Tsomo N."/>
            <person name="Vallee D."/>
            <person name="Vassiliev H."/>
            <person name="Venkataraman V."/>
            <person name="Vinson J."/>
            <person name="Vo A."/>
            <person name="Wade C."/>
            <person name="Wang S."/>
            <person name="Wangchuk T."/>
            <person name="Wangdi T."/>
            <person name="Whittaker C."/>
            <person name="Wilkinson J."/>
            <person name="Wu Y."/>
            <person name="Wyman D."/>
            <person name="Yadav S."/>
            <person name="Yang S."/>
            <person name="Yang X."/>
            <person name="Yeager S."/>
            <person name="Yee E."/>
            <person name="Young G."/>
            <person name="Zainoun J."/>
            <person name="Zembeck L."/>
            <person name="Zimmer A."/>
            <person name="Zody M."/>
            <person name="Lander E."/>
        </authorList>
    </citation>
    <scope>NUCLEOTIDE SEQUENCE [LARGE SCALE GENOMIC DNA]</scope>
</reference>
<dbReference type="STRING" id="51511.ENSCSAVP00000004762"/>
<evidence type="ECO:0000256" key="1">
    <source>
        <dbReference type="SAM" id="MobiDB-lite"/>
    </source>
</evidence>
<evidence type="ECO:0000313" key="3">
    <source>
        <dbReference type="Proteomes" id="UP000007875"/>
    </source>
</evidence>
<dbReference type="Proteomes" id="UP000007875">
    <property type="component" value="Unassembled WGS sequence"/>
</dbReference>
<proteinExistence type="predicted"/>
<evidence type="ECO:0000313" key="2">
    <source>
        <dbReference type="Ensembl" id="ENSCSAVP00000004762.1"/>
    </source>
</evidence>
<organism evidence="2 3">
    <name type="scientific">Ciona savignyi</name>
    <name type="common">Pacific transparent sea squirt</name>
    <dbReference type="NCBI Taxonomy" id="51511"/>
    <lineage>
        <taxon>Eukaryota</taxon>
        <taxon>Metazoa</taxon>
        <taxon>Chordata</taxon>
        <taxon>Tunicata</taxon>
        <taxon>Ascidiacea</taxon>
        <taxon>Phlebobranchia</taxon>
        <taxon>Cionidae</taxon>
        <taxon>Ciona</taxon>
    </lineage>
</organism>
<dbReference type="Ensembl" id="ENSCSAVT00000004830.1">
    <property type="protein sequence ID" value="ENSCSAVP00000004762.1"/>
    <property type="gene ID" value="ENSCSAVG00000002841.1"/>
</dbReference>
<protein>
    <submittedName>
        <fullName evidence="2">Uncharacterized protein</fullName>
    </submittedName>
</protein>